<accession>A0A0V1BGI9</accession>
<organism evidence="1 2">
    <name type="scientific">Trichinella spiralis</name>
    <name type="common">Trichina worm</name>
    <dbReference type="NCBI Taxonomy" id="6334"/>
    <lineage>
        <taxon>Eukaryota</taxon>
        <taxon>Metazoa</taxon>
        <taxon>Ecdysozoa</taxon>
        <taxon>Nematoda</taxon>
        <taxon>Enoplea</taxon>
        <taxon>Dorylaimia</taxon>
        <taxon>Trichinellida</taxon>
        <taxon>Trichinellidae</taxon>
        <taxon>Trichinella</taxon>
    </lineage>
</organism>
<reference evidence="1 2" key="1">
    <citation type="submission" date="2015-01" db="EMBL/GenBank/DDBJ databases">
        <title>Evolution of Trichinella species and genotypes.</title>
        <authorList>
            <person name="Korhonen P.K."/>
            <person name="Edoardo P."/>
            <person name="Giuseppe L.R."/>
            <person name="Gasser R.B."/>
        </authorList>
    </citation>
    <scope>NUCLEOTIDE SEQUENCE [LARGE SCALE GENOMIC DNA]</scope>
    <source>
        <strain evidence="1">ISS3</strain>
    </source>
</reference>
<dbReference type="AlphaFoldDB" id="A0A0V1BGI9"/>
<gene>
    <name evidence="1" type="ORF">T01_6668</name>
</gene>
<proteinExistence type="predicted"/>
<name>A0A0V1BGI9_TRISP</name>
<protein>
    <submittedName>
        <fullName evidence="1">Uncharacterized protein</fullName>
    </submittedName>
</protein>
<dbReference type="InParanoid" id="A0A0V1BGI9"/>
<dbReference type="OrthoDB" id="5926159at2759"/>
<sequence>MDWGITGIGDRTIGTRIGDGLYNTGGMAVINYMTQNGGFTGEWRACRYYGVTDGVERRYIIKMNVEWAGGPYTTLGMAVINYITHNGDFTGVWRACRYYGVTDGVDWYKDCGWASQHWAGGGCVSGGYSTLIMQWNGVTDGVVRRCIIKMNVGWAGGPYTTLKVLWNEWTTGDWRWALQHWVGSGWVVGEYSTLIMQWNGGDQLYDSEWGLHVRVEGMPLLRSGPYTTLKVLWNEWTTGVQKLMGEGLGDNGGMAVINYITHNGDFTGVWRACRYYGVTDGVDWYKDCGWASQHWAGGGCVSGGGMAVINYITHNGDFTGVWRACRYYVITDGVVRRYIIRMNVGWAGGPYTTLKALWNEPKDWYKDWGWASQHWNGGLTGVWRACRYYGVTNGVVRRNVNEDECWKGGAAEYHSECIVGEVVERQWGGRSSLIMRRKCCEQEYNIELVMEGCGMSEPLLLRGGWSRRKNGGLTGVWRACRYYGVTHGVYCGMRGQRLYRNCLVMDWGITLMDDRTVGTRIGGGLHNSRGNVVMNWMGGPAVMDREKSSMDCRVIGVRIGGGVHKSRTPNCYWSGVGRAYHSYCLMDGAVRKGLSLLSDGLGAEGNGRPNDWRRHWICSSQLWVGDGGVGGVESTVIGRKYGGGSTVSRYTTLIWCWRGAERACRYYGVMEAVAKTYFIENDCLISRPGDTTINEYGEQLCNTELLLEGFGSVVPLLMRGGWSSSQRPQCQWMLDMQVGHSGYITNDGSRTGRRMNRWPNDWYKDCRWVSQLWVRGGGIDGGVFTLIRQWKYEFGWEGRPYDTLKVLWDMWTAVIGVTTGGAVHKPQGVQEDCQPGFHSD</sequence>
<keyword evidence="2" id="KW-1185">Reference proteome</keyword>
<dbReference type="EMBL" id="JYDH01000046">
    <property type="protein sequence ID" value="KRY36074.1"/>
    <property type="molecule type" value="Genomic_DNA"/>
</dbReference>
<comment type="caution">
    <text evidence="1">The sequence shown here is derived from an EMBL/GenBank/DDBJ whole genome shotgun (WGS) entry which is preliminary data.</text>
</comment>
<evidence type="ECO:0000313" key="2">
    <source>
        <dbReference type="Proteomes" id="UP000054776"/>
    </source>
</evidence>
<dbReference type="Proteomes" id="UP000054776">
    <property type="component" value="Unassembled WGS sequence"/>
</dbReference>
<evidence type="ECO:0000313" key="1">
    <source>
        <dbReference type="EMBL" id="KRY36074.1"/>
    </source>
</evidence>